<dbReference type="EMBL" id="HBNS01027934">
    <property type="protein sequence ID" value="CAE4620671.1"/>
    <property type="molecule type" value="Transcribed_RNA"/>
</dbReference>
<feature type="region of interest" description="Disordered" evidence="1">
    <location>
        <begin position="354"/>
        <end position="390"/>
    </location>
</feature>
<feature type="region of interest" description="Disordered" evidence="1">
    <location>
        <begin position="576"/>
        <end position="627"/>
    </location>
</feature>
<name>A0A6V2HR37_9STRA</name>
<evidence type="ECO:0000313" key="2">
    <source>
        <dbReference type="EMBL" id="CAE4620671.1"/>
    </source>
</evidence>
<accession>A0A6V2HR37</accession>
<feature type="region of interest" description="Disordered" evidence="1">
    <location>
        <begin position="264"/>
        <end position="309"/>
    </location>
</feature>
<feature type="region of interest" description="Disordered" evidence="1">
    <location>
        <begin position="412"/>
        <end position="431"/>
    </location>
</feature>
<evidence type="ECO:0000313" key="3">
    <source>
        <dbReference type="EMBL" id="CAE4620678.1"/>
    </source>
</evidence>
<evidence type="ECO:0000256" key="1">
    <source>
        <dbReference type="SAM" id="MobiDB-lite"/>
    </source>
</evidence>
<feature type="compositionally biased region" description="Basic and acidic residues" evidence="1">
    <location>
        <begin position="168"/>
        <end position="182"/>
    </location>
</feature>
<feature type="compositionally biased region" description="Low complexity" evidence="1">
    <location>
        <begin position="412"/>
        <end position="423"/>
    </location>
</feature>
<feature type="compositionally biased region" description="Basic and acidic residues" evidence="1">
    <location>
        <begin position="149"/>
        <end position="158"/>
    </location>
</feature>
<feature type="compositionally biased region" description="Basic and acidic residues" evidence="1">
    <location>
        <begin position="198"/>
        <end position="207"/>
    </location>
</feature>
<feature type="region of interest" description="Disordered" evidence="1">
    <location>
        <begin position="63"/>
        <end position="84"/>
    </location>
</feature>
<proteinExistence type="predicted"/>
<sequence>MRVWKVWYDDARNHLRHNMERDTPGEEHDRQLFKYVVDVEKEEDEQHRLALQQHIHYNENMKKVEHQQQQEQQAEEQEAEEHQKSVFAVGAQCRASNIVDQSSSIPLRKPPNNKRDLCMTPAAIRARKRRKTKKNVTGEKYFRKNLKQKRLDRQQQELREEEDDEEDGDKKEVEKESKEDNGSNKNILGAVATNSQIERQHGTDPNKGEATATAGTASISSFPSALLSQQQQKMFEDLFDAYNAADAGMVKKSNIDSSFSLKRSSLSPFSPSKGVNSIGQLRGRKTSNEINNEKGDDEGDIYPPFISLGKRDDTDWKKQEVVQVSSIVTESTDATCKGDYAQGLPKPIRILDNSHSSQEQNGHGQQEQHQQQCPQAGNKNAKADPATNGATSIMHSSFSIINNVPTGVEIGTNTLKKNTTKQKGSSESAEKEMERMIESSSTSSFQNNEGYQIKASTPRSSASVIKIAVPEKKQTGVNIIKCNDDWNTVYSKLMIMGWSVVSGKGLSAFFYVHPSFAGRKKADIMKEGVPGRDYMDNENELKMYCRIHYGWLGELLGGTNSNYWLNPIQNSGTGYLGNSGSSSVGESTKNQGGKEMSSEGGTNTEDMSSFRKRRRSRSKIADSLPPE</sequence>
<reference evidence="2" key="1">
    <citation type="submission" date="2021-01" db="EMBL/GenBank/DDBJ databases">
        <authorList>
            <person name="Corre E."/>
            <person name="Pelletier E."/>
            <person name="Niang G."/>
            <person name="Scheremetjew M."/>
            <person name="Finn R."/>
            <person name="Kale V."/>
            <person name="Holt S."/>
            <person name="Cochrane G."/>
            <person name="Meng A."/>
            <person name="Brown T."/>
            <person name="Cohen L."/>
        </authorList>
    </citation>
    <scope>NUCLEOTIDE SEQUENCE</scope>
    <source>
        <strain evidence="2">GSO104</strain>
    </source>
</reference>
<organism evidence="2">
    <name type="scientific">Ditylum brightwellii</name>
    <dbReference type="NCBI Taxonomy" id="49249"/>
    <lineage>
        <taxon>Eukaryota</taxon>
        <taxon>Sar</taxon>
        <taxon>Stramenopiles</taxon>
        <taxon>Ochrophyta</taxon>
        <taxon>Bacillariophyta</taxon>
        <taxon>Mediophyceae</taxon>
        <taxon>Lithodesmiophycidae</taxon>
        <taxon>Lithodesmiales</taxon>
        <taxon>Lithodesmiaceae</taxon>
        <taxon>Ditylum</taxon>
    </lineage>
</organism>
<feature type="compositionally biased region" description="Low complexity" evidence="1">
    <location>
        <begin position="264"/>
        <end position="273"/>
    </location>
</feature>
<protein>
    <submittedName>
        <fullName evidence="2">Uncharacterized protein</fullName>
    </submittedName>
</protein>
<feature type="compositionally biased region" description="Polar residues" evidence="1">
    <location>
        <begin position="576"/>
        <end position="591"/>
    </location>
</feature>
<dbReference type="EMBL" id="HBNS01027937">
    <property type="protein sequence ID" value="CAE4620678.1"/>
    <property type="molecule type" value="Transcribed_RNA"/>
</dbReference>
<dbReference type="AlphaFoldDB" id="A0A6V2HR37"/>
<gene>
    <name evidence="2" type="ORF">DBRI00130_LOCUS21965</name>
    <name evidence="3" type="ORF">DBRI00130_LOCUS21968</name>
</gene>
<feature type="compositionally biased region" description="Low complexity" evidence="1">
    <location>
        <begin position="354"/>
        <end position="372"/>
    </location>
</feature>
<feature type="compositionally biased region" description="Basic residues" evidence="1">
    <location>
        <begin position="125"/>
        <end position="134"/>
    </location>
</feature>
<feature type="region of interest" description="Disordered" evidence="1">
    <location>
        <begin position="100"/>
        <end position="214"/>
    </location>
</feature>